<comment type="caution">
    <text evidence="1">The sequence shown here is derived from an EMBL/GenBank/DDBJ whole genome shotgun (WGS) entry which is preliminary data.</text>
</comment>
<reference evidence="1" key="1">
    <citation type="submission" date="2022-08" db="EMBL/GenBank/DDBJ databases">
        <title>Genome Sequence of Fusarium decemcellulare.</title>
        <authorList>
            <person name="Buettner E."/>
        </authorList>
    </citation>
    <scope>NUCLEOTIDE SEQUENCE</scope>
    <source>
        <strain evidence="1">Babe19</strain>
    </source>
</reference>
<accession>A0ACC1SA04</accession>
<evidence type="ECO:0000313" key="1">
    <source>
        <dbReference type="EMBL" id="KAJ3535112.1"/>
    </source>
</evidence>
<evidence type="ECO:0000313" key="2">
    <source>
        <dbReference type="Proteomes" id="UP001148629"/>
    </source>
</evidence>
<keyword evidence="2" id="KW-1185">Reference proteome</keyword>
<dbReference type="EMBL" id="JANRMS010000735">
    <property type="protein sequence ID" value="KAJ3535112.1"/>
    <property type="molecule type" value="Genomic_DNA"/>
</dbReference>
<proteinExistence type="predicted"/>
<organism evidence="1 2">
    <name type="scientific">Fusarium decemcellulare</name>
    <dbReference type="NCBI Taxonomy" id="57161"/>
    <lineage>
        <taxon>Eukaryota</taxon>
        <taxon>Fungi</taxon>
        <taxon>Dikarya</taxon>
        <taxon>Ascomycota</taxon>
        <taxon>Pezizomycotina</taxon>
        <taxon>Sordariomycetes</taxon>
        <taxon>Hypocreomycetidae</taxon>
        <taxon>Hypocreales</taxon>
        <taxon>Nectriaceae</taxon>
        <taxon>Fusarium</taxon>
        <taxon>Fusarium decemcellulare species complex</taxon>
    </lineage>
</organism>
<gene>
    <name evidence="1" type="ORF">NM208_g7271</name>
</gene>
<protein>
    <submittedName>
        <fullName evidence="1">Uncharacterized protein</fullName>
    </submittedName>
</protein>
<sequence>MRAALFNIFATLALLGQAAATPLASLDKRSTETTNGIKYKVFEHAATGGKTKIVSNSGICETTPGVNQHSGYFTVGDNMNMFFWFFESRKNAKTAPLALWLNGGPGCSSMIGLFQENGPCTFNNGGSKPTLNPNSWNTFANMLYVDQPIGTGFSYGTDDVTSTLTAAPRVWKLLQAFYAQFPEYEGREFGLFTESYGGHYGPEFAFYFEQQNAAIDAGKIQGEKINLVALGINNGWIDPANQYKDYIDYAANNTYRKLINDKQYTSYVSTYQKKCVPAFAKCTGLTANDDACGNADDTCNSAIESSLESLADFGYYDIRHPRDDPFPPATYSTYLQSSAVMKAIGAQSTYGECPDAPYQKFMSSGDRGRSFLPTLKQVIDSNITVLIWAGDAGKLISPSPSSTALILAFPDWICNWMGNYRALNSIASKSFLATPLKPYTVNGKKYGEFKTSGNLSWLRVYEAGHEVPAYQPEAALAAFIATMSKKPISSS</sequence>
<dbReference type="Proteomes" id="UP001148629">
    <property type="component" value="Unassembled WGS sequence"/>
</dbReference>
<name>A0ACC1SA04_9HYPO</name>